<organism evidence="2 3">
    <name type="scientific">Triticum urartu</name>
    <name type="common">Red wild einkorn</name>
    <name type="synonym">Crithodium urartu</name>
    <dbReference type="NCBI Taxonomy" id="4572"/>
    <lineage>
        <taxon>Eukaryota</taxon>
        <taxon>Viridiplantae</taxon>
        <taxon>Streptophyta</taxon>
        <taxon>Embryophyta</taxon>
        <taxon>Tracheophyta</taxon>
        <taxon>Spermatophyta</taxon>
        <taxon>Magnoliopsida</taxon>
        <taxon>Liliopsida</taxon>
        <taxon>Poales</taxon>
        <taxon>Poaceae</taxon>
        <taxon>BOP clade</taxon>
        <taxon>Pooideae</taxon>
        <taxon>Triticodae</taxon>
        <taxon>Triticeae</taxon>
        <taxon>Triticinae</taxon>
        <taxon>Triticum</taxon>
    </lineage>
</organism>
<feature type="compositionally biased region" description="Basic and acidic residues" evidence="1">
    <location>
        <begin position="67"/>
        <end position="81"/>
    </location>
</feature>
<evidence type="ECO:0000256" key="1">
    <source>
        <dbReference type="SAM" id="MobiDB-lite"/>
    </source>
</evidence>
<keyword evidence="3" id="KW-1185">Reference proteome</keyword>
<dbReference type="Gramene" id="TuG1812G0600000907.01.T01">
    <property type="protein sequence ID" value="TuG1812G0600000907.01.T01"/>
    <property type="gene ID" value="TuG1812G0600000907.01"/>
</dbReference>
<protein>
    <submittedName>
        <fullName evidence="2">Uncharacterized protein</fullName>
    </submittedName>
</protein>
<reference evidence="3" key="1">
    <citation type="journal article" date="2013" name="Nature">
        <title>Draft genome of the wheat A-genome progenitor Triticum urartu.</title>
        <authorList>
            <person name="Ling H.Q."/>
            <person name="Zhao S."/>
            <person name="Liu D."/>
            <person name="Wang J."/>
            <person name="Sun H."/>
            <person name="Zhang C."/>
            <person name="Fan H."/>
            <person name="Li D."/>
            <person name="Dong L."/>
            <person name="Tao Y."/>
            <person name="Gao C."/>
            <person name="Wu H."/>
            <person name="Li Y."/>
            <person name="Cui Y."/>
            <person name="Guo X."/>
            <person name="Zheng S."/>
            <person name="Wang B."/>
            <person name="Yu K."/>
            <person name="Liang Q."/>
            <person name="Yang W."/>
            <person name="Lou X."/>
            <person name="Chen J."/>
            <person name="Feng M."/>
            <person name="Jian J."/>
            <person name="Zhang X."/>
            <person name="Luo G."/>
            <person name="Jiang Y."/>
            <person name="Liu J."/>
            <person name="Wang Z."/>
            <person name="Sha Y."/>
            <person name="Zhang B."/>
            <person name="Wu H."/>
            <person name="Tang D."/>
            <person name="Shen Q."/>
            <person name="Xue P."/>
            <person name="Zou S."/>
            <person name="Wang X."/>
            <person name="Liu X."/>
            <person name="Wang F."/>
            <person name="Yang Y."/>
            <person name="An X."/>
            <person name="Dong Z."/>
            <person name="Zhang K."/>
            <person name="Zhang X."/>
            <person name="Luo M.C."/>
            <person name="Dvorak J."/>
            <person name="Tong Y."/>
            <person name="Wang J."/>
            <person name="Yang H."/>
            <person name="Li Z."/>
            <person name="Wang D."/>
            <person name="Zhang A."/>
            <person name="Wang J."/>
        </authorList>
    </citation>
    <scope>NUCLEOTIDE SEQUENCE</scope>
    <source>
        <strain evidence="3">cv. G1812</strain>
    </source>
</reference>
<proteinExistence type="predicted"/>
<reference evidence="2" key="2">
    <citation type="submission" date="2018-03" db="EMBL/GenBank/DDBJ databases">
        <title>The Triticum urartu genome reveals the dynamic nature of wheat genome evolution.</title>
        <authorList>
            <person name="Ling H."/>
            <person name="Ma B."/>
            <person name="Shi X."/>
            <person name="Liu H."/>
            <person name="Dong L."/>
            <person name="Sun H."/>
            <person name="Cao Y."/>
            <person name="Gao Q."/>
            <person name="Zheng S."/>
            <person name="Li Y."/>
            <person name="Yu Y."/>
            <person name="Du H."/>
            <person name="Qi M."/>
            <person name="Li Y."/>
            <person name="Yu H."/>
            <person name="Cui Y."/>
            <person name="Wang N."/>
            <person name="Chen C."/>
            <person name="Wu H."/>
            <person name="Zhao Y."/>
            <person name="Zhang J."/>
            <person name="Li Y."/>
            <person name="Zhou W."/>
            <person name="Zhang B."/>
            <person name="Hu W."/>
            <person name="Eijk M."/>
            <person name="Tang J."/>
            <person name="Witsenboer H."/>
            <person name="Zhao S."/>
            <person name="Li Z."/>
            <person name="Zhang A."/>
            <person name="Wang D."/>
            <person name="Liang C."/>
        </authorList>
    </citation>
    <scope>NUCLEOTIDE SEQUENCE [LARGE SCALE GENOMIC DNA]</scope>
    <source>
        <strain evidence="2">cv. G1812</strain>
    </source>
</reference>
<dbReference type="EnsemblPlants" id="TuG1812G0600000907.01.T01">
    <property type="protein sequence ID" value="TuG1812G0600000907.01.T01"/>
    <property type="gene ID" value="TuG1812G0600000907.01"/>
</dbReference>
<name>A0A8R7QKD2_TRIUA</name>
<dbReference type="AlphaFoldDB" id="A0A8R7QKD2"/>
<evidence type="ECO:0000313" key="2">
    <source>
        <dbReference type="EnsemblPlants" id="TuG1812G0600000907.01.T01"/>
    </source>
</evidence>
<sequence>PRCCYATNRPLHALHPPPIQIPSTAGLLPPPLLSQPVLAHRGIGASSRTPATARCFRDLASPIPSHLGERGRGNDMVEERSRRRSRSAKRRSPSTPRTRPSRRRGNPTVEACF</sequence>
<feature type="region of interest" description="Disordered" evidence="1">
    <location>
        <begin position="60"/>
        <end position="113"/>
    </location>
</feature>
<dbReference type="Proteomes" id="UP000015106">
    <property type="component" value="Chromosome 6"/>
</dbReference>
<accession>A0A8R7QKD2</accession>
<evidence type="ECO:0000313" key="3">
    <source>
        <dbReference type="Proteomes" id="UP000015106"/>
    </source>
</evidence>
<feature type="compositionally biased region" description="Basic residues" evidence="1">
    <location>
        <begin position="82"/>
        <end position="92"/>
    </location>
</feature>
<reference evidence="2" key="3">
    <citation type="submission" date="2022-06" db="UniProtKB">
        <authorList>
            <consortium name="EnsemblPlants"/>
        </authorList>
    </citation>
    <scope>IDENTIFICATION</scope>
</reference>